<comment type="subcellular location">
    <subcellularLocation>
        <location evidence="1">Membrane</location>
    </subcellularLocation>
</comment>
<dbReference type="Proteomes" id="UP000282818">
    <property type="component" value="Unassembled WGS sequence"/>
</dbReference>
<dbReference type="GO" id="GO:0016301">
    <property type="term" value="F:kinase activity"/>
    <property type="evidence" value="ECO:0007669"/>
    <property type="project" value="UniProtKB-KW"/>
</dbReference>
<keyword evidence="4" id="KW-0418">Kinase</keyword>
<evidence type="ECO:0000256" key="1">
    <source>
        <dbReference type="ARBA" id="ARBA00004370"/>
    </source>
</evidence>
<protein>
    <submittedName>
        <fullName evidence="9">HAMP domain-containing protein</fullName>
    </submittedName>
</protein>
<dbReference type="EMBL" id="SACQ01000001">
    <property type="protein sequence ID" value="RVU32667.1"/>
    <property type="molecule type" value="Genomic_DNA"/>
</dbReference>
<dbReference type="GO" id="GO:0016020">
    <property type="term" value="C:membrane"/>
    <property type="evidence" value="ECO:0007669"/>
    <property type="project" value="UniProtKB-SubCell"/>
</dbReference>
<dbReference type="PANTHER" id="PTHR24421:SF58">
    <property type="entry name" value="SIGNAL TRANSDUCTION HISTIDINE-PROTEIN KINASE_PHOSPHATASE UHPB"/>
    <property type="match status" value="1"/>
</dbReference>
<evidence type="ECO:0000256" key="3">
    <source>
        <dbReference type="ARBA" id="ARBA00022679"/>
    </source>
</evidence>
<evidence type="ECO:0000259" key="8">
    <source>
        <dbReference type="PROSITE" id="PS50885"/>
    </source>
</evidence>
<evidence type="ECO:0000313" key="9">
    <source>
        <dbReference type="EMBL" id="RVU32667.1"/>
    </source>
</evidence>
<dbReference type="CDD" id="cd06225">
    <property type="entry name" value="HAMP"/>
    <property type="match status" value="1"/>
</dbReference>
<keyword evidence="10" id="KW-1185">Reference proteome</keyword>
<dbReference type="SUPFAM" id="SSF55874">
    <property type="entry name" value="ATPase domain of HSP90 chaperone/DNA topoisomerase II/histidine kinase"/>
    <property type="match status" value="1"/>
</dbReference>
<dbReference type="CDD" id="cd16917">
    <property type="entry name" value="HATPase_UhpB-NarQ-NarX-like"/>
    <property type="match status" value="1"/>
</dbReference>
<keyword evidence="7" id="KW-0812">Transmembrane</keyword>
<dbReference type="InterPro" id="IPR036890">
    <property type="entry name" value="HATPase_C_sf"/>
</dbReference>
<keyword evidence="5" id="KW-0902">Two-component regulatory system</keyword>
<dbReference type="GO" id="GO:0000160">
    <property type="term" value="P:phosphorelay signal transduction system"/>
    <property type="evidence" value="ECO:0007669"/>
    <property type="project" value="UniProtKB-KW"/>
</dbReference>
<keyword evidence="7" id="KW-0472">Membrane</keyword>
<feature type="domain" description="HAMP" evidence="8">
    <location>
        <begin position="181"/>
        <end position="233"/>
    </location>
</feature>
<feature type="coiled-coil region" evidence="6">
    <location>
        <begin position="225"/>
        <end position="270"/>
    </location>
</feature>
<accession>A0A437QDP3</accession>
<dbReference type="InterPro" id="IPR003660">
    <property type="entry name" value="HAMP_dom"/>
</dbReference>
<comment type="caution">
    <text evidence="9">The sequence shown here is derived from an EMBL/GenBank/DDBJ whole genome shotgun (WGS) entry which is preliminary data.</text>
</comment>
<dbReference type="InterPro" id="IPR050482">
    <property type="entry name" value="Sensor_HK_TwoCompSys"/>
</dbReference>
<dbReference type="PROSITE" id="PS50885">
    <property type="entry name" value="HAMP"/>
    <property type="match status" value="1"/>
</dbReference>
<sequence length="468" mass="52043">MIKRLFASIQNQLVINAIAPVVFVIVLVTSFMLMDSLDGLEERTATRGNDLVQQVSAMSEFFFFAGDTDKLEDVAELMIKTDGMVSITFYDSERRLLLERTNAAQGSVNRYEVPIFSKPAELDDFATITDDSTKAELLGYVKIGLSNSAADEQRVKIYLRVLIIAILGTIFGTILAFISSRHITRSLSTMMQAARGIKAKQFAARSAENGHGELLEFQRSFNEMASALEQNEKDLQQRISRATQSLNITVSELSKRNQELAAQRQETIELERSKAISDERTRIMKDMHDGIGGQLVASIAMIEREKETEVGRNIATILKECLDDFRLIINSLNVSANDLSALLADFKYRNQRKLALAGIALNWRVDSCADDINLQPQQSLHVLRILQELFTNIYKHAGASEIDFSVYQDGDDIVIKVADNGRFSGCGDGVGHGIKNMQWRANELGGEMVFSRSEVGGCQALLKAPLAR</sequence>
<keyword evidence="2" id="KW-0597">Phosphoprotein</keyword>
<feature type="transmembrane region" description="Helical" evidence="7">
    <location>
        <begin position="12"/>
        <end position="34"/>
    </location>
</feature>
<evidence type="ECO:0000256" key="4">
    <source>
        <dbReference type="ARBA" id="ARBA00022777"/>
    </source>
</evidence>
<name>A0A437QDP3_9GAMM</name>
<dbReference type="Gene3D" id="1.20.5.1930">
    <property type="match status" value="1"/>
</dbReference>
<evidence type="ECO:0000256" key="5">
    <source>
        <dbReference type="ARBA" id="ARBA00023012"/>
    </source>
</evidence>
<keyword evidence="3" id="KW-0808">Transferase</keyword>
<feature type="transmembrane region" description="Helical" evidence="7">
    <location>
        <begin position="157"/>
        <end position="178"/>
    </location>
</feature>
<dbReference type="PANTHER" id="PTHR24421">
    <property type="entry name" value="NITRATE/NITRITE SENSOR PROTEIN NARX-RELATED"/>
    <property type="match status" value="1"/>
</dbReference>
<evidence type="ECO:0000256" key="6">
    <source>
        <dbReference type="SAM" id="Coils"/>
    </source>
</evidence>
<evidence type="ECO:0000256" key="2">
    <source>
        <dbReference type="ARBA" id="ARBA00022553"/>
    </source>
</evidence>
<gene>
    <name evidence="9" type="ORF">EOE65_03150</name>
</gene>
<organism evidence="9 10">
    <name type="scientific">Neptunomonas marina</name>
    <dbReference type="NCBI Taxonomy" id="1815562"/>
    <lineage>
        <taxon>Bacteria</taxon>
        <taxon>Pseudomonadati</taxon>
        <taxon>Pseudomonadota</taxon>
        <taxon>Gammaproteobacteria</taxon>
        <taxon>Oceanospirillales</taxon>
        <taxon>Oceanospirillaceae</taxon>
        <taxon>Neptunomonas</taxon>
    </lineage>
</organism>
<dbReference type="Gene3D" id="6.10.340.10">
    <property type="match status" value="1"/>
</dbReference>
<proteinExistence type="predicted"/>
<evidence type="ECO:0000256" key="7">
    <source>
        <dbReference type="SAM" id="Phobius"/>
    </source>
</evidence>
<evidence type="ECO:0000313" key="10">
    <source>
        <dbReference type="Proteomes" id="UP000282818"/>
    </source>
</evidence>
<dbReference type="RefSeq" id="WP_127692835.1">
    <property type="nucleotide sequence ID" value="NZ_SACQ01000001.1"/>
</dbReference>
<dbReference type="SMART" id="SM00304">
    <property type="entry name" value="HAMP"/>
    <property type="match status" value="1"/>
</dbReference>
<dbReference type="Gene3D" id="3.30.565.10">
    <property type="entry name" value="Histidine kinase-like ATPase, C-terminal domain"/>
    <property type="match status" value="1"/>
</dbReference>
<keyword evidence="6" id="KW-0175">Coiled coil</keyword>
<keyword evidence="7" id="KW-1133">Transmembrane helix</keyword>
<dbReference type="AlphaFoldDB" id="A0A437QDP3"/>
<reference evidence="9 10" key="1">
    <citation type="submission" date="2019-01" db="EMBL/GenBank/DDBJ databases">
        <authorList>
            <person name="Chen W.-M."/>
        </authorList>
    </citation>
    <scope>NUCLEOTIDE SEQUENCE [LARGE SCALE GENOMIC DNA]</scope>
    <source>
        <strain evidence="9 10">HPM-16</strain>
    </source>
</reference>